<sequence>MQKCAWNLAPFVKHNHHDIKYPPLINDIEPQIWLCLINLFHQKGFSLFLLDTSCVSYFSKLQYRVVLVKTHFLRSRGQNQAIKSLALISFRKILKFHLYYLCQAINLRLFELPFNKMLGAFSLEVVVDSFGLHLSKSSRGIQSGKEEYSGLVKIFISLSAKLFIIRLASFQNQGLDHQTIDFGGIQLLPFHWWDVGQVFFLLQFECLPSDHPQKCLGEFPYGYSIDPF</sequence>
<name>A0A0L6UHN7_9BASI</name>
<gene>
    <name evidence="1" type="ORF">VP01_5940g1</name>
</gene>
<proteinExistence type="predicted"/>
<protein>
    <submittedName>
        <fullName evidence="1">Phenylalanine ammonia-lyase</fullName>
    </submittedName>
</protein>
<organism evidence="1 2">
    <name type="scientific">Puccinia sorghi</name>
    <dbReference type="NCBI Taxonomy" id="27349"/>
    <lineage>
        <taxon>Eukaryota</taxon>
        <taxon>Fungi</taxon>
        <taxon>Dikarya</taxon>
        <taxon>Basidiomycota</taxon>
        <taxon>Pucciniomycotina</taxon>
        <taxon>Pucciniomycetes</taxon>
        <taxon>Pucciniales</taxon>
        <taxon>Pucciniaceae</taxon>
        <taxon>Puccinia</taxon>
    </lineage>
</organism>
<dbReference type="Gene3D" id="1.20.200.10">
    <property type="entry name" value="Fumarase/aspartase (Central domain)"/>
    <property type="match status" value="1"/>
</dbReference>
<dbReference type="InterPro" id="IPR008948">
    <property type="entry name" value="L-Aspartase-like"/>
</dbReference>
<keyword evidence="2" id="KW-1185">Reference proteome</keyword>
<keyword evidence="1" id="KW-0456">Lyase</keyword>
<dbReference type="SUPFAM" id="SSF48557">
    <property type="entry name" value="L-aspartase-like"/>
    <property type="match status" value="1"/>
</dbReference>
<evidence type="ECO:0000313" key="2">
    <source>
        <dbReference type="Proteomes" id="UP000037035"/>
    </source>
</evidence>
<dbReference type="Proteomes" id="UP000037035">
    <property type="component" value="Unassembled WGS sequence"/>
</dbReference>
<reference evidence="1 2" key="1">
    <citation type="submission" date="2015-08" db="EMBL/GenBank/DDBJ databases">
        <title>Next Generation Sequencing and Analysis of the Genome of Puccinia sorghi L Schw, the Causal Agent of Maize Common Rust.</title>
        <authorList>
            <person name="Rochi L."/>
            <person name="Burguener G."/>
            <person name="Darino M."/>
            <person name="Turjanski A."/>
            <person name="Kreff E."/>
            <person name="Dieguez M.J."/>
            <person name="Sacco F."/>
        </authorList>
    </citation>
    <scope>NUCLEOTIDE SEQUENCE [LARGE SCALE GENOMIC DNA]</scope>
    <source>
        <strain evidence="1 2">RO10H11247</strain>
    </source>
</reference>
<dbReference type="AlphaFoldDB" id="A0A0L6UHN7"/>
<dbReference type="OrthoDB" id="10051290at2759"/>
<accession>A0A0L6UHN7</accession>
<evidence type="ECO:0000313" key="1">
    <source>
        <dbReference type="EMBL" id="KNZ48051.1"/>
    </source>
</evidence>
<dbReference type="STRING" id="27349.A0A0L6UHN7"/>
<dbReference type="EMBL" id="LAVV01011208">
    <property type="protein sequence ID" value="KNZ48051.1"/>
    <property type="molecule type" value="Genomic_DNA"/>
</dbReference>
<dbReference type="VEuPathDB" id="FungiDB:VP01_5940g1"/>
<comment type="caution">
    <text evidence="1">The sequence shown here is derived from an EMBL/GenBank/DDBJ whole genome shotgun (WGS) entry which is preliminary data.</text>
</comment>
<dbReference type="GO" id="GO:0016829">
    <property type="term" value="F:lyase activity"/>
    <property type="evidence" value="ECO:0007669"/>
    <property type="project" value="UniProtKB-KW"/>
</dbReference>